<dbReference type="Proteomes" id="UP000013827">
    <property type="component" value="Unassembled WGS sequence"/>
</dbReference>
<accession>A0A0D3II47</accession>
<reference evidence="1" key="2">
    <citation type="submission" date="2024-10" db="UniProtKB">
        <authorList>
            <consortium name="EnsemblProtists"/>
        </authorList>
    </citation>
    <scope>IDENTIFICATION</scope>
</reference>
<dbReference type="EnsemblProtists" id="EOD10932">
    <property type="protein sequence ID" value="EOD10932"/>
    <property type="gene ID" value="EMIHUDRAFT_452573"/>
</dbReference>
<keyword evidence="2" id="KW-1185">Reference proteome</keyword>
<name>A0A0D3II47_EMIH1</name>
<evidence type="ECO:0000313" key="1">
    <source>
        <dbReference type="EnsemblProtists" id="EOD10932"/>
    </source>
</evidence>
<dbReference type="PaxDb" id="2903-EOD10932"/>
<proteinExistence type="predicted"/>
<reference evidence="2" key="1">
    <citation type="journal article" date="2013" name="Nature">
        <title>Pan genome of the phytoplankton Emiliania underpins its global distribution.</title>
        <authorList>
            <person name="Read B.A."/>
            <person name="Kegel J."/>
            <person name="Klute M.J."/>
            <person name="Kuo A."/>
            <person name="Lefebvre S.C."/>
            <person name="Maumus F."/>
            <person name="Mayer C."/>
            <person name="Miller J."/>
            <person name="Monier A."/>
            <person name="Salamov A."/>
            <person name="Young J."/>
            <person name="Aguilar M."/>
            <person name="Claverie J.M."/>
            <person name="Frickenhaus S."/>
            <person name="Gonzalez K."/>
            <person name="Herman E.K."/>
            <person name="Lin Y.C."/>
            <person name="Napier J."/>
            <person name="Ogata H."/>
            <person name="Sarno A.F."/>
            <person name="Shmutz J."/>
            <person name="Schroeder D."/>
            <person name="de Vargas C."/>
            <person name="Verret F."/>
            <person name="von Dassow P."/>
            <person name="Valentin K."/>
            <person name="Van de Peer Y."/>
            <person name="Wheeler G."/>
            <person name="Dacks J.B."/>
            <person name="Delwiche C.F."/>
            <person name="Dyhrman S.T."/>
            <person name="Glockner G."/>
            <person name="John U."/>
            <person name="Richards T."/>
            <person name="Worden A.Z."/>
            <person name="Zhang X."/>
            <person name="Grigoriev I.V."/>
            <person name="Allen A.E."/>
            <person name="Bidle K."/>
            <person name="Borodovsky M."/>
            <person name="Bowler C."/>
            <person name="Brownlee C."/>
            <person name="Cock J.M."/>
            <person name="Elias M."/>
            <person name="Gladyshev V.N."/>
            <person name="Groth M."/>
            <person name="Guda C."/>
            <person name="Hadaegh A."/>
            <person name="Iglesias-Rodriguez M.D."/>
            <person name="Jenkins J."/>
            <person name="Jones B.M."/>
            <person name="Lawson T."/>
            <person name="Leese F."/>
            <person name="Lindquist E."/>
            <person name="Lobanov A."/>
            <person name="Lomsadze A."/>
            <person name="Malik S.B."/>
            <person name="Marsh M.E."/>
            <person name="Mackinder L."/>
            <person name="Mock T."/>
            <person name="Mueller-Roeber B."/>
            <person name="Pagarete A."/>
            <person name="Parker M."/>
            <person name="Probert I."/>
            <person name="Quesneville H."/>
            <person name="Raines C."/>
            <person name="Rensing S.A."/>
            <person name="Riano-Pachon D.M."/>
            <person name="Richier S."/>
            <person name="Rokitta S."/>
            <person name="Shiraiwa Y."/>
            <person name="Soanes D.M."/>
            <person name="van der Giezen M."/>
            <person name="Wahlund T.M."/>
            <person name="Williams B."/>
            <person name="Wilson W."/>
            <person name="Wolfe G."/>
            <person name="Wurch L.L."/>
        </authorList>
    </citation>
    <scope>NUCLEOTIDE SEQUENCE</scope>
</reference>
<protein>
    <submittedName>
        <fullName evidence="1">Uncharacterized protein</fullName>
    </submittedName>
</protein>
<dbReference type="GeneID" id="17257102"/>
<dbReference type="KEGG" id="ehx:EMIHUDRAFT_452573"/>
<dbReference type="AlphaFoldDB" id="A0A0D3II47"/>
<dbReference type="HOGENOM" id="CLU_1771566_0_0_1"/>
<organism evidence="1 2">
    <name type="scientific">Emiliania huxleyi (strain CCMP1516)</name>
    <dbReference type="NCBI Taxonomy" id="280463"/>
    <lineage>
        <taxon>Eukaryota</taxon>
        <taxon>Haptista</taxon>
        <taxon>Haptophyta</taxon>
        <taxon>Prymnesiophyceae</taxon>
        <taxon>Isochrysidales</taxon>
        <taxon>Noelaerhabdaceae</taxon>
        <taxon>Emiliania</taxon>
    </lineage>
</organism>
<dbReference type="RefSeq" id="XP_005763361.1">
    <property type="nucleotide sequence ID" value="XM_005763304.1"/>
</dbReference>
<evidence type="ECO:0000313" key="2">
    <source>
        <dbReference type="Proteomes" id="UP000013827"/>
    </source>
</evidence>
<sequence>MPAQPTCAKPSKAYLAECKKKLDPETKQDDGGNPIADGLKGLANAIDKYLLSLNVGKYEGPPTDPDEDGCVYRETGKGVLRAKVNPFGVSVARVTIGWVKSKEKKVGEDWEVVPPPVGEGLVQYAGEGLTTVRSLGFVNKKKPQPPA</sequence>